<proteinExistence type="inferred from homology"/>
<evidence type="ECO:0000259" key="5">
    <source>
        <dbReference type="Pfam" id="PF21948"/>
    </source>
</evidence>
<sequence length="175" mass="20005">MSITKLRSLTGRSSSKCISRLYSNEVHEPNFSDNVDIFLLSFSLLDLLTDPWANLAFEEWLFRDTNIANTILYLWRNTSCVVIGRNQNPWKECNVHLLTRPTLIALIFGFTIPPAYKRHNVLVDEKLGKAREIFNANWDRAAGTLKHHTKGVVEKGRSLAAKKGFISEEKVSKEE</sequence>
<accession>A0A9N9AI74</accession>
<dbReference type="EMBL" id="CAJVPV010002612">
    <property type="protein sequence ID" value="CAG8531181.1"/>
    <property type="molecule type" value="Genomic_DNA"/>
</dbReference>
<dbReference type="GO" id="GO:0009249">
    <property type="term" value="P:protein lipoylation"/>
    <property type="evidence" value="ECO:0007669"/>
    <property type="project" value="InterPro"/>
</dbReference>
<keyword evidence="7" id="KW-1185">Reference proteome</keyword>
<dbReference type="Proteomes" id="UP000789342">
    <property type="component" value="Unassembled WGS sequence"/>
</dbReference>
<dbReference type="GO" id="GO:0017118">
    <property type="term" value="F:lipoyltransferase activity"/>
    <property type="evidence" value="ECO:0007669"/>
    <property type="project" value="TreeGrafter"/>
</dbReference>
<dbReference type="OrthoDB" id="201621at2759"/>
<protein>
    <recommendedName>
        <fullName evidence="4">Putative lipoate-protein ligase A</fullName>
    </recommendedName>
</protein>
<evidence type="ECO:0000256" key="1">
    <source>
        <dbReference type="ARBA" id="ARBA00003253"/>
    </source>
</evidence>
<gene>
    <name evidence="6" type="ORF">AMORRO_LOCUS4679</name>
</gene>
<evidence type="ECO:0000256" key="4">
    <source>
        <dbReference type="ARBA" id="ARBA00015925"/>
    </source>
</evidence>
<evidence type="ECO:0000256" key="2">
    <source>
        <dbReference type="ARBA" id="ARBA00005085"/>
    </source>
</evidence>
<dbReference type="PANTHER" id="PTHR12561">
    <property type="entry name" value="LIPOATE-PROTEIN LIGASE"/>
    <property type="match status" value="1"/>
</dbReference>
<evidence type="ECO:0000313" key="7">
    <source>
        <dbReference type="Proteomes" id="UP000789342"/>
    </source>
</evidence>
<dbReference type="InterPro" id="IPR004143">
    <property type="entry name" value="BPL_LPL_catalytic"/>
</dbReference>
<evidence type="ECO:0000256" key="3">
    <source>
        <dbReference type="ARBA" id="ARBA00008242"/>
    </source>
</evidence>
<dbReference type="AlphaFoldDB" id="A0A9N9AI74"/>
<dbReference type="InterPro" id="IPR045864">
    <property type="entry name" value="aa-tRNA-synth_II/BPL/LPL"/>
</dbReference>
<feature type="domain" description="BPL/LPL catalytic" evidence="5">
    <location>
        <begin position="50"/>
        <end position="98"/>
    </location>
</feature>
<comment type="pathway">
    <text evidence="2">Protein modification; protein lipoylation via exogenous pathway; protein N(6)-(lipoyl)lysine from lipoate: step 2/2.</text>
</comment>
<dbReference type="Pfam" id="PF21948">
    <property type="entry name" value="LplA-B_cat"/>
    <property type="match status" value="1"/>
</dbReference>
<dbReference type="InterPro" id="IPR004562">
    <property type="entry name" value="LipoylTrfase_LipoateP_Ligase"/>
</dbReference>
<dbReference type="SUPFAM" id="SSF55681">
    <property type="entry name" value="Class II aaRS and biotin synthetases"/>
    <property type="match status" value="1"/>
</dbReference>
<dbReference type="GO" id="GO:0005739">
    <property type="term" value="C:mitochondrion"/>
    <property type="evidence" value="ECO:0007669"/>
    <property type="project" value="TreeGrafter"/>
</dbReference>
<comment type="similarity">
    <text evidence="3">Belongs to the LplA family.</text>
</comment>
<organism evidence="6 7">
    <name type="scientific">Acaulospora morrowiae</name>
    <dbReference type="NCBI Taxonomy" id="94023"/>
    <lineage>
        <taxon>Eukaryota</taxon>
        <taxon>Fungi</taxon>
        <taxon>Fungi incertae sedis</taxon>
        <taxon>Mucoromycota</taxon>
        <taxon>Glomeromycotina</taxon>
        <taxon>Glomeromycetes</taxon>
        <taxon>Diversisporales</taxon>
        <taxon>Acaulosporaceae</taxon>
        <taxon>Acaulospora</taxon>
    </lineage>
</organism>
<dbReference type="PANTHER" id="PTHR12561:SF3">
    <property type="entry name" value="LIPOYLTRANSFERASE 1, MITOCHONDRIAL"/>
    <property type="match status" value="1"/>
</dbReference>
<comment type="caution">
    <text evidence="6">The sequence shown here is derived from an EMBL/GenBank/DDBJ whole genome shotgun (WGS) entry which is preliminary data.</text>
</comment>
<name>A0A9N9AI74_9GLOM</name>
<dbReference type="Gene3D" id="3.30.930.10">
    <property type="entry name" value="Bira Bifunctional Protein, Domain 2"/>
    <property type="match status" value="1"/>
</dbReference>
<evidence type="ECO:0000313" key="6">
    <source>
        <dbReference type="EMBL" id="CAG8531181.1"/>
    </source>
</evidence>
<comment type="function">
    <text evidence="1">Catalyzes both the ATP-dependent activation of exogenously supplied lipoate to lipoyl-AMP and the transfer of the activated lipoyl onto the lipoyl domains of lipoate-dependent enzymes.</text>
</comment>
<reference evidence="6" key="1">
    <citation type="submission" date="2021-06" db="EMBL/GenBank/DDBJ databases">
        <authorList>
            <person name="Kallberg Y."/>
            <person name="Tangrot J."/>
            <person name="Rosling A."/>
        </authorList>
    </citation>
    <scope>NUCLEOTIDE SEQUENCE</scope>
    <source>
        <strain evidence="6">CL551</strain>
    </source>
</reference>